<dbReference type="Pfam" id="PF00072">
    <property type="entry name" value="Response_reg"/>
    <property type="match status" value="1"/>
</dbReference>
<evidence type="ECO:0000313" key="5">
    <source>
        <dbReference type="EMBL" id="SFV32982.1"/>
    </source>
</evidence>
<dbReference type="EMBL" id="FPCJ01000001">
    <property type="protein sequence ID" value="SFV32982.1"/>
    <property type="molecule type" value="Genomic_DNA"/>
</dbReference>
<dbReference type="SUPFAM" id="SSF52172">
    <property type="entry name" value="CheY-like"/>
    <property type="match status" value="1"/>
</dbReference>
<dbReference type="Proteomes" id="UP000199537">
    <property type="component" value="Unassembled WGS sequence"/>
</dbReference>
<keyword evidence="6" id="KW-1185">Reference proteome</keyword>
<evidence type="ECO:0000256" key="3">
    <source>
        <dbReference type="SAM" id="MobiDB-lite"/>
    </source>
</evidence>
<dbReference type="InterPro" id="IPR001789">
    <property type="entry name" value="Sig_transdc_resp-reg_receiver"/>
</dbReference>
<evidence type="ECO:0000256" key="1">
    <source>
        <dbReference type="ARBA" id="ARBA00022553"/>
    </source>
</evidence>
<feature type="region of interest" description="Disordered" evidence="3">
    <location>
        <begin position="15"/>
        <end position="34"/>
    </location>
</feature>
<reference evidence="6" key="1">
    <citation type="submission" date="2016-10" db="EMBL/GenBank/DDBJ databases">
        <authorList>
            <person name="Varghese N."/>
            <person name="Submissions S."/>
        </authorList>
    </citation>
    <scope>NUCLEOTIDE SEQUENCE [LARGE SCALE GENOMIC DNA]</scope>
    <source>
        <strain evidence="6">DSM 14807</strain>
    </source>
</reference>
<dbReference type="GO" id="GO:0000160">
    <property type="term" value="P:phosphorelay signal transduction system"/>
    <property type="evidence" value="ECO:0007669"/>
    <property type="project" value="InterPro"/>
</dbReference>
<accession>A0A1I7NE89</accession>
<dbReference type="STRING" id="1393122.SAMN05660895_1519"/>
<evidence type="ECO:0000259" key="4">
    <source>
        <dbReference type="PROSITE" id="PS50110"/>
    </source>
</evidence>
<dbReference type="SMART" id="SM00448">
    <property type="entry name" value="REC"/>
    <property type="match status" value="1"/>
</dbReference>
<dbReference type="PROSITE" id="PS50110">
    <property type="entry name" value="RESPONSE_REGULATORY"/>
    <property type="match status" value="1"/>
</dbReference>
<gene>
    <name evidence="5" type="ORF">SAMN05660895_1519</name>
</gene>
<evidence type="ECO:0000313" key="6">
    <source>
        <dbReference type="Proteomes" id="UP000199537"/>
    </source>
</evidence>
<organism evidence="5 6">
    <name type="scientific">Thermoflavifilum thermophilum</name>
    <dbReference type="NCBI Taxonomy" id="1393122"/>
    <lineage>
        <taxon>Bacteria</taxon>
        <taxon>Pseudomonadati</taxon>
        <taxon>Bacteroidota</taxon>
        <taxon>Chitinophagia</taxon>
        <taxon>Chitinophagales</taxon>
        <taxon>Chitinophagaceae</taxon>
        <taxon>Thermoflavifilum</taxon>
    </lineage>
</organism>
<keyword evidence="1 2" id="KW-0597">Phosphoprotein</keyword>
<feature type="modified residue" description="4-aspartylphosphate" evidence="2">
    <location>
        <position position="92"/>
    </location>
</feature>
<dbReference type="PANTHER" id="PTHR44591">
    <property type="entry name" value="STRESS RESPONSE REGULATOR PROTEIN 1"/>
    <property type="match status" value="1"/>
</dbReference>
<protein>
    <submittedName>
        <fullName evidence="5">Response regulator receiver domain-containing protein</fullName>
    </submittedName>
</protein>
<evidence type="ECO:0000256" key="2">
    <source>
        <dbReference type="PROSITE-ProRule" id="PRU00169"/>
    </source>
</evidence>
<sequence>MWNVYTPFSSLSSAANKRQESSNPSGSVMVQQSSTKTHRVMKKILIIDDSKPIRYLLDTIISKYYQVITASDGYEAMYWLSQGNRPDVIISDLQMPNINGWDLVKNLTSSAIYGNIPIIILSGSSSEEIDQKCEEYGVADFLVKPFNPSRLLEAIKKALEKKADLSEDVSGRRAGMHG</sequence>
<name>A0A1I7NE89_9BACT</name>
<dbReference type="InterPro" id="IPR050595">
    <property type="entry name" value="Bact_response_regulator"/>
</dbReference>
<feature type="domain" description="Response regulatory" evidence="4">
    <location>
        <begin position="43"/>
        <end position="159"/>
    </location>
</feature>
<dbReference type="Gene3D" id="3.40.50.2300">
    <property type="match status" value="1"/>
</dbReference>
<proteinExistence type="predicted"/>
<dbReference type="InterPro" id="IPR011006">
    <property type="entry name" value="CheY-like_superfamily"/>
</dbReference>
<dbReference type="AlphaFoldDB" id="A0A1I7NE89"/>
<dbReference type="PANTHER" id="PTHR44591:SF3">
    <property type="entry name" value="RESPONSE REGULATORY DOMAIN-CONTAINING PROTEIN"/>
    <property type="match status" value="1"/>
</dbReference>